<dbReference type="InterPro" id="IPR036291">
    <property type="entry name" value="NAD(P)-bd_dom_sf"/>
</dbReference>
<dbReference type="Pfam" id="PF13549">
    <property type="entry name" value="ATP-grasp_5"/>
    <property type="match status" value="1"/>
</dbReference>
<feature type="domain" description="CoA-binding" evidence="1">
    <location>
        <begin position="19"/>
        <end position="113"/>
    </location>
</feature>
<dbReference type="Gene3D" id="3.40.50.261">
    <property type="entry name" value="Succinyl-CoA synthetase domains"/>
    <property type="match status" value="2"/>
</dbReference>
<reference evidence="2 3" key="1">
    <citation type="submission" date="2023-10" db="EMBL/GenBank/DDBJ databases">
        <title>Development of a sustainable strategy for remediation of hydrocarbon-contaminated territories based on the waste exchange concept.</title>
        <authorList>
            <person name="Krivoruchko A."/>
        </authorList>
    </citation>
    <scope>NUCLEOTIDE SEQUENCE [LARGE SCALE GENOMIC DNA]</scope>
    <source>
        <strain evidence="2 3">IEGM 1322</strain>
    </source>
</reference>
<evidence type="ECO:0000313" key="2">
    <source>
        <dbReference type="EMBL" id="MDV6230596.1"/>
    </source>
</evidence>
<dbReference type="InterPro" id="IPR016102">
    <property type="entry name" value="Succinyl-CoA_synth-like"/>
</dbReference>
<dbReference type="Gene3D" id="3.30.1490.20">
    <property type="entry name" value="ATP-grasp fold, A domain"/>
    <property type="match status" value="1"/>
</dbReference>
<protein>
    <submittedName>
        <fullName evidence="2">Acetate--CoA ligase family protein</fullName>
    </submittedName>
</protein>
<dbReference type="Gene3D" id="3.30.470.20">
    <property type="entry name" value="ATP-grasp fold, B domain"/>
    <property type="match status" value="1"/>
</dbReference>
<dbReference type="EMBL" id="JAWLKE010000003">
    <property type="protein sequence ID" value="MDV6230596.1"/>
    <property type="molecule type" value="Genomic_DNA"/>
</dbReference>
<dbReference type="SUPFAM" id="SSF51735">
    <property type="entry name" value="NAD(P)-binding Rossmann-fold domains"/>
    <property type="match status" value="1"/>
</dbReference>
<keyword evidence="2" id="KW-0436">Ligase</keyword>
<dbReference type="SMART" id="SM00881">
    <property type="entry name" value="CoA_binding"/>
    <property type="match status" value="1"/>
</dbReference>
<keyword evidence="3" id="KW-1185">Reference proteome</keyword>
<evidence type="ECO:0000313" key="3">
    <source>
        <dbReference type="Proteomes" id="UP001185899"/>
    </source>
</evidence>
<gene>
    <name evidence="2" type="ORF">R3P95_08560</name>
</gene>
<evidence type="ECO:0000259" key="1">
    <source>
        <dbReference type="SMART" id="SM00881"/>
    </source>
</evidence>
<dbReference type="InterPro" id="IPR032875">
    <property type="entry name" value="Succ_CoA_lig_flav_dom"/>
</dbReference>
<dbReference type="Pfam" id="PF13380">
    <property type="entry name" value="CoA_binding_2"/>
    <property type="match status" value="1"/>
</dbReference>
<dbReference type="SUPFAM" id="SSF52210">
    <property type="entry name" value="Succinyl-CoA synthetase domains"/>
    <property type="match status" value="2"/>
</dbReference>
<dbReference type="GO" id="GO:0016874">
    <property type="term" value="F:ligase activity"/>
    <property type="evidence" value="ECO:0007669"/>
    <property type="project" value="UniProtKB-KW"/>
</dbReference>
<proteinExistence type="predicted"/>
<accession>A0ABU4AWI3</accession>
<dbReference type="PANTHER" id="PTHR42793:SF1">
    <property type="entry name" value="PEPTIDYL-LYSINE N-ACETYLTRANSFERASE PATZ"/>
    <property type="match status" value="1"/>
</dbReference>
<dbReference type="RefSeq" id="WP_317548030.1">
    <property type="nucleotide sequence ID" value="NZ_JAWLKE010000003.1"/>
</dbReference>
<dbReference type="SUPFAM" id="SSF56059">
    <property type="entry name" value="Glutathione synthetase ATP-binding domain-like"/>
    <property type="match status" value="1"/>
</dbReference>
<comment type="caution">
    <text evidence="2">The sequence shown here is derived from an EMBL/GenBank/DDBJ whole genome shotgun (WGS) entry which is preliminary data.</text>
</comment>
<sequence>MSRQFTTDDPIPGAALDHLLRPQRIAIVGASDKNLFSRRAFAQHARVAGAKKITLVNPKTPVVHGVATVPSCADIDGGIDCAFLMTPQRITNDALRDAAAGGAKAAAILSQGWAEEGPTGRQHQEELVRTADELGIVLLGPNHLGFANLWDGMALCALGLDMPVEPGSFALVSQSGAVGSSLVGYAARNDARFSFVVTTGNEAMVTVSDVIHHLVEDENTRAIGVFAETIRKPEVFRRAARRAAELGKAIVILKAGSSELAAATAQAHTGALVGDDRVIDAVLRQDGVIRVKSVEDLICTGMLCAATGPLEHPGIGIMSVSGGACDLIADQGDDAGLELPALSNAAAARIAAVLPPYAHPQNPLDITGTAATRPDMWTAAFAALASEPTIGLIGAVTSLPTDGEPQRAETFAAVGAAIAATGVPGVIFPQIDQPQSEQVRQIKASSGVTAVLPGVDRFVTAAAGLGRWSKWLSSRNSAAVPDTSLRTRTIEGTGNISEDTARATLVEAGIAVVPATLTSERSTAIDTAAGIDGPVVLKMCASAVAHKTELGGVELNLTGPDEVGAAFDRIVARAEAADVVLDGILVSPMRTEGTELLVGVTRDDDWGQVLAVALGGAFVELLDDSALRVLPIERHDVITMLGELRASRVLTGFRGSKPANIELLTDIILRFASLATDLDGSIDSIEINPLLVDGDRIEALDALIVRR</sequence>
<name>A0ABU4AWI3_9NOCA</name>
<dbReference type="PANTHER" id="PTHR42793">
    <property type="entry name" value="COA BINDING DOMAIN CONTAINING PROTEIN"/>
    <property type="match status" value="1"/>
</dbReference>
<dbReference type="InterPro" id="IPR003781">
    <property type="entry name" value="CoA-bd"/>
</dbReference>
<dbReference type="InterPro" id="IPR013815">
    <property type="entry name" value="ATP_grasp_subdomain_1"/>
</dbReference>
<dbReference type="Proteomes" id="UP001185899">
    <property type="component" value="Unassembled WGS sequence"/>
</dbReference>
<dbReference type="Pfam" id="PF13607">
    <property type="entry name" value="Succ_CoA_lig"/>
    <property type="match status" value="1"/>
</dbReference>
<dbReference type="Gene3D" id="3.40.50.720">
    <property type="entry name" value="NAD(P)-binding Rossmann-like Domain"/>
    <property type="match status" value="1"/>
</dbReference>
<organism evidence="2 3">
    <name type="scientific">Rhodococcus cercidiphylli</name>
    <dbReference type="NCBI Taxonomy" id="489916"/>
    <lineage>
        <taxon>Bacteria</taxon>
        <taxon>Bacillati</taxon>
        <taxon>Actinomycetota</taxon>
        <taxon>Actinomycetes</taxon>
        <taxon>Mycobacteriales</taxon>
        <taxon>Nocardiaceae</taxon>
        <taxon>Rhodococcus</taxon>
    </lineage>
</organism>